<dbReference type="Proteomes" id="UP001289374">
    <property type="component" value="Unassembled WGS sequence"/>
</dbReference>
<dbReference type="InterPro" id="IPR043502">
    <property type="entry name" value="DNA/RNA_pol_sf"/>
</dbReference>
<proteinExistence type="predicted"/>
<dbReference type="AlphaFoldDB" id="A0AAE1WDT7"/>
<gene>
    <name evidence="2" type="ORF">Sango_1915900</name>
</gene>
<keyword evidence="3" id="KW-1185">Reference proteome</keyword>
<sequence length="293" mass="33391">MTRQNKGNNQTEEEGNESDVIVSLYAMKGSISNKTLKINGLVADKEILILIDCGSTHCFINEKVAMALGCKLEDFHQLKVRLTQATGQLILRALPLEPGAKMLSALSLAKLIRRRSVFTEGELFLNQKTLKNVEENNKILELLLQFEDVFQEPNSLPPERNIEHCIELLLDAIPKKKHPYTYAYGQKTKIERIVKEMLNSGIIRPSHSSFASPVLLVKKKDGGLRLCVDYRYLNKLTVKNNFPIPIIDELFDELYGAKYFSKIDLRSGYFRIRMRHENIPKTSFITTVDTMSS</sequence>
<dbReference type="EMBL" id="JACGWL010000011">
    <property type="protein sequence ID" value="KAK4391381.1"/>
    <property type="molecule type" value="Genomic_DNA"/>
</dbReference>
<comment type="caution">
    <text evidence="2">The sequence shown here is derived from an EMBL/GenBank/DDBJ whole genome shotgun (WGS) entry which is preliminary data.</text>
</comment>
<protein>
    <submittedName>
        <fullName evidence="2">Transposon Ty3-G Gag-Pol polyprotein</fullName>
    </submittedName>
</protein>
<evidence type="ECO:0000259" key="1">
    <source>
        <dbReference type="Pfam" id="PF00078"/>
    </source>
</evidence>
<dbReference type="PANTHER" id="PTHR24559:SF450">
    <property type="entry name" value="RNA-DIRECTED DNA POLYMERASE HOMOLOG"/>
    <property type="match status" value="1"/>
</dbReference>
<accession>A0AAE1WDT7</accession>
<evidence type="ECO:0000313" key="2">
    <source>
        <dbReference type="EMBL" id="KAK4391381.1"/>
    </source>
</evidence>
<dbReference type="CDD" id="cd01647">
    <property type="entry name" value="RT_LTR"/>
    <property type="match status" value="1"/>
</dbReference>
<reference evidence="2" key="2">
    <citation type="journal article" date="2024" name="Plant">
        <title>Genomic evolution and insights into agronomic trait innovations of Sesamum species.</title>
        <authorList>
            <person name="Miao H."/>
            <person name="Wang L."/>
            <person name="Qu L."/>
            <person name="Liu H."/>
            <person name="Sun Y."/>
            <person name="Le M."/>
            <person name="Wang Q."/>
            <person name="Wei S."/>
            <person name="Zheng Y."/>
            <person name="Lin W."/>
            <person name="Duan Y."/>
            <person name="Cao H."/>
            <person name="Xiong S."/>
            <person name="Wang X."/>
            <person name="Wei L."/>
            <person name="Li C."/>
            <person name="Ma Q."/>
            <person name="Ju M."/>
            <person name="Zhao R."/>
            <person name="Li G."/>
            <person name="Mu C."/>
            <person name="Tian Q."/>
            <person name="Mei H."/>
            <person name="Zhang T."/>
            <person name="Gao T."/>
            <person name="Zhang H."/>
        </authorList>
    </citation>
    <scope>NUCLEOTIDE SEQUENCE</scope>
    <source>
        <strain evidence="2">K16</strain>
    </source>
</reference>
<dbReference type="InterPro" id="IPR043128">
    <property type="entry name" value="Rev_trsase/Diguanyl_cyclase"/>
</dbReference>
<dbReference type="Gene3D" id="3.10.10.10">
    <property type="entry name" value="HIV Type 1 Reverse Transcriptase, subunit A, domain 1"/>
    <property type="match status" value="1"/>
</dbReference>
<dbReference type="Pfam" id="PF00078">
    <property type="entry name" value="RVT_1"/>
    <property type="match status" value="1"/>
</dbReference>
<dbReference type="SUPFAM" id="SSF56672">
    <property type="entry name" value="DNA/RNA polymerases"/>
    <property type="match status" value="1"/>
</dbReference>
<name>A0AAE1WDT7_9LAMI</name>
<organism evidence="2 3">
    <name type="scientific">Sesamum angolense</name>
    <dbReference type="NCBI Taxonomy" id="2727404"/>
    <lineage>
        <taxon>Eukaryota</taxon>
        <taxon>Viridiplantae</taxon>
        <taxon>Streptophyta</taxon>
        <taxon>Embryophyta</taxon>
        <taxon>Tracheophyta</taxon>
        <taxon>Spermatophyta</taxon>
        <taxon>Magnoliopsida</taxon>
        <taxon>eudicotyledons</taxon>
        <taxon>Gunneridae</taxon>
        <taxon>Pentapetalae</taxon>
        <taxon>asterids</taxon>
        <taxon>lamiids</taxon>
        <taxon>Lamiales</taxon>
        <taxon>Pedaliaceae</taxon>
        <taxon>Sesamum</taxon>
    </lineage>
</organism>
<dbReference type="Gene3D" id="3.30.70.270">
    <property type="match status" value="1"/>
</dbReference>
<feature type="domain" description="Reverse transcriptase" evidence="1">
    <location>
        <begin position="217"/>
        <end position="287"/>
    </location>
</feature>
<dbReference type="PANTHER" id="PTHR24559">
    <property type="entry name" value="TRANSPOSON TY3-I GAG-POL POLYPROTEIN"/>
    <property type="match status" value="1"/>
</dbReference>
<dbReference type="InterPro" id="IPR000477">
    <property type="entry name" value="RT_dom"/>
</dbReference>
<reference evidence="2" key="1">
    <citation type="submission" date="2020-06" db="EMBL/GenBank/DDBJ databases">
        <authorList>
            <person name="Li T."/>
            <person name="Hu X."/>
            <person name="Zhang T."/>
            <person name="Song X."/>
            <person name="Zhang H."/>
            <person name="Dai N."/>
            <person name="Sheng W."/>
            <person name="Hou X."/>
            <person name="Wei L."/>
        </authorList>
    </citation>
    <scope>NUCLEOTIDE SEQUENCE</scope>
    <source>
        <strain evidence="2">K16</strain>
        <tissue evidence="2">Leaf</tissue>
    </source>
</reference>
<evidence type="ECO:0000313" key="3">
    <source>
        <dbReference type="Proteomes" id="UP001289374"/>
    </source>
</evidence>
<dbReference type="InterPro" id="IPR053134">
    <property type="entry name" value="RNA-dir_DNA_polymerase"/>
</dbReference>